<evidence type="ECO:0000313" key="2">
    <source>
        <dbReference type="Proteomes" id="UP001497482"/>
    </source>
</evidence>
<keyword evidence="2" id="KW-1185">Reference proteome</keyword>
<evidence type="ECO:0008006" key="3">
    <source>
        <dbReference type="Google" id="ProtNLM"/>
    </source>
</evidence>
<dbReference type="EMBL" id="OZ035826">
    <property type="protein sequence ID" value="CAL1603509.1"/>
    <property type="molecule type" value="Genomic_DNA"/>
</dbReference>
<proteinExistence type="predicted"/>
<dbReference type="Proteomes" id="UP001497482">
    <property type="component" value="Chromosome 4"/>
</dbReference>
<reference evidence="1 2" key="1">
    <citation type="submission" date="2024-04" db="EMBL/GenBank/DDBJ databases">
        <authorList>
            <person name="Waldvogel A.-M."/>
            <person name="Schoenle A."/>
        </authorList>
    </citation>
    <scope>NUCLEOTIDE SEQUENCE [LARGE SCALE GENOMIC DNA]</scope>
</reference>
<sequence>MSASWFAKLRYHSLRTATSSRSTTCKNPLHAYVISEVKLRSKTGFLFRKITVKARPDTDRRQEASFASLLQEKRGLGYLNLELFPH</sequence>
<protein>
    <recommendedName>
        <fullName evidence="3">Ribosomal protein L33</fullName>
    </recommendedName>
</protein>
<accession>A0AAV2LNF5</accession>
<gene>
    <name evidence="1" type="ORF">KC01_LOCUS31187</name>
</gene>
<name>A0AAV2LNF5_KNICA</name>
<organism evidence="1 2">
    <name type="scientific">Knipowitschia caucasica</name>
    <name type="common">Caucasian dwarf goby</name>
    <name type="synonym">Pomatoschistus caucasicus</name>
    <dbReference type="NCBI Taxonomy" id="637954"/>
    <lineage>
        <taxon>Eukaryota</taxon>
        <taxon>Metazoa</taxon>
        <taxon>Chordata</taxon>
        <taxon>Craniata</taxon>
        <taxon>Vertebrata</taxon>
        <taxon>Euteleostomi</taxon>
        <taxon>Actinopterygii</taxon>
        <taxon>Neopterygii</taxon>
        <taxon>Teleostei</taxon>
        <taxon>Neoteleostei</taxon>
        <taxon>Acanthomorphata</taxon>
        <taxon>Gobiaria</taxon>
        <taxon>Gobiiformes</taxon>
        <taxon>Gobioidei</taxon>
        <taxon>Gobiidae</taxon>
        <taxon>Gobiinae</taxon>
        <taxon>Knipowitschia</taxon>
    </lineage>
</organism>
<dbReference type="AlphaFoldDB" id="A0AAV2LNF5"/>
<evidence type="ECO:0000313" key="1">
    <source>
        <dbReference type="EMBL" id="CAL1603509.1"/>
    </source>
</evidence>